<keyword evidence="3" id="KW-0145">Chemotaxis</keyword>
<dbReference type="RefSeq" id="WP_011340243.1">
    <property type="nucleotide sequence ID" value="NC_007498.2"/>
</dbReference>
<dbReference type="InterPro" id="IPR003660">
    <property type="entry name" value="HAMP_dom"/>
</dbReference>
<evidence type="ECO:0000256" key="6">
    <source>
        <dbReference type="ARBA" id="ARBA00023136"/>
    </source>
</evidence>
<proteinExistence type="inferred from homology"/>
<dbReference type="Pfam" id="PF02743">
    <property type="entry name" value="dCache_1"/>
    <property type="match status" value="1"/>
</dbReference>
<feature type="region of interest" description="Disordered" evidence="9">
    <location>
        <begin position="654"/>
        <end position="676"/>
    </location>
</feature>
<keyword evidence="2" id="KW-1003">Cell membrane</keyword>
<dbReference type="PROSITE" id="PS50885">
    <property type="entry name" value="HAMP"/>
    <property type="match status" value="1"/>
</dbReference>
<evidence type="ECO:0000256" key="1">
    <source>
        <dbReference type="ARBA" id="ARBA00004651"/>
    </source>
</evidence>
<evidence type="ECO:0000256" key="4">
    <source>
        <dbReference type="ARBA" id="ARBA00022692"/>
    </source>
</evidence>
<dbReference type="HOGENOM" id="CLU_000445_107_12_7"/>
<evidence type="ECO:0000256" key="2">
    <source>
        <dbReference type="ARBA" id="ARBA00022475"/>
    </source>
</evidence>
<evidence type="ECO:0000256" key="5">
    <source>
        <dbReference type="ARBA" id="ARBA00022989"/>
    </source>
</evidence>
<evidence type="ECO:0000256" key="3">
    <source>
        <dbReference type="ARBA" id="ARBA00022500"/>
    </source>
</evidence>
<dbReference type="CDD" id="cd12914">
    <property type="entry name" value="PDC1_DGC_like"/>
    <property type="match status" value="1"/>
</dbReference>
<dbReference type="KEGG" id="pca:Pcar_0545"/>
<keyword evidence="6 10" id="KW-0472">Membrane</keyword>
<dbReference type="SMART" id="SM00283">
    <property type="entry name" value="MA"/>
    <property type="match status" value="1"/>
</dbReference>
<dbReference type="SUPFAM" id="SSF58104">
    <property type="entry name" value="Methyl-accepting chemotaxis protein (MCP) signaling domain"/>
    <property type="match status" value="1"/>
</dbReference>
<dbReference type="Gene3D" id="3.30.450.20">
    <property type="entry name" value="PAS domain"/>
    <property type="match status" value="2"/>
</dbReference>
<dbReference type="SUPFAM" id="SSF103190">
    <property type="entry name" value="Sensory domain-like"/>
    <property type="match status" value="1"/>
</dbReference>
<dbReference type="Gene3D" id="1.10.287.950">
    <property type="entry name" value="Methyl-accepting chemotaxis protein"/>
    <property type="match status" value="1"/>
</dbReference>
<keyword evidence="14" id="KW-1185">Reference proteome</keyword>
<comment type="similarity">
    <text evidence="7">Belongs to the methyl-accepting chemotaxis (MCP) protein family.</text>
</comment>
<reference evidence="13 14" key="2">
    <citation type="journal article" date="2012" name="BMC Genomics">
        <title>The genome of Pelobacter carbinolicus reveals surprising metabolic capabilities and physiological features.</title>
        <authorList>
            <person name="Aklujkar M."/>
            <person name="Haveman S.A."/>
            <person name="Didonato R.Jr."/>
            <person name="Chertkov O."/>
            <person name="Han C.S."/>
            <person name="Land M.L."/>
            <person name="Brown P."/>
            <person name="Lovley D.R."/>
        </authorList>
    </citation>
    <scope>NUCLEOTIDE SEQUENCE [LARGE SCALE GENOMIC DNA]</scope>
    <source>
        <strain evidence="14">DSM 2380 / NBRC 103641 / GraBd1</strain>
    </source>
</reference>
<keyword evidence="8" id="KW-0807">Transducer</keyword>
<keyword evidence="4 10" id="KW-0812">Transmembrane</keyword>
<feature type="transmembrane region" description="Helical" evidence="10">
    <location>
        <begin position="9"/>
        <end position="29"/>
    </location>
</feature>
<evidence type="ECO:0000256" key="10">
    <source>
        <dbReference type="SAM" id="Phobius"/>
    </source>
</evidence>
<organism evidence="13 14">
    <name type="scientific">Syntrophotalea carbinolica (strain DSM 2380 / NBRC 103641 / GraBd1)</name>
    <name type="common">Pelobacter carbinolicus</name>
    <dbReference type="NCBI Taxonomy" id="338963"/>
    <lineage>
        <taxon>Bacteria</taxon>
        <taxon>Pseudomonadati</taxon>
        <taxon>Thermodesulfobacteriota</taxon>
        <taxon>Desulfuromonadia</taxon>
        <taxon>Desulfuromonadales</taxon>
        <taxon>Syntrophotaleaceae</taxon>
        <taxon>Syntrophotalea</taxon>
    </lineage>
</organism>
<feature type="domain" description="Methyl-accepting transducer" evidence="11">
    <location>
        <begin position="403"/>
        <end position="632"/>
    </location>
</feature>
<evidence type="ECO:0000256" key="8">
    <source>
        <dbReference type="PROSITE-ProRule" id="PRU00284"/>
    </source>
</evidence>
<dbReference type="eggNOG" id="COG0840">
    <property type="taxonomic scope" value="Bacteria"/>
</dbReference>
<dbReference type="Gene3D" id="6.10.340.10">
    <property type="match status" value="1"/>
</dbReference>
<evidence type="ECO:0000259" key="11">
    <source>
        <dbReference type="PROSITE" id="PS50111"/>
    </source>
</evidence>
<protein>
    <submittedName>
        <fullName evidence="13">Methyl-accepting chemotaxis sensory transducer, class 36H, Cache_1 domain-containing</fullName>
    </submittedName>
</protein>
<dbReference type="CDD" id="cd06225">
    <property type="entry name" value="HAMP"/>
    <property type="match status" value="1"/>
</dbReference>
<evidence type="ECO:0000313" key="14">
    <source>
        <dbReference type="Proteomes" id="UP000002534"/>
    </source>
</evidence>
<comment type="subcellular location">
    <subcellularLocation>
        <location evidence="1">Cell membrane</location>
        <topology evidence="1">Multi-pass membrane protein</topology>
    </subcellularLocation>
</comment>
<feature type="domain" description="HAMP" evidence="12">
    <location>
        <begin position="307"/>
        <end position="359"/>
    </location>
</feature>
<dbReference type="InterPro" id="IPR004090">
    <property type="entry name" value="Chemotax_Me-accpt_rcpt"/>
</dbReference>
<dbReference type="GO" id="GO:0007165">
    <property type="term" value="P:signal transduction"/>
    <property type="evidence" value="ECO:0007669"/>
    <property type="project" value="UniProtKB-KW"/>
</dbReference>
<dbReference type="GO" id="GO:0004888">
    <property type="term" value="F:transmembrane signaling receptor activity"/>
    <property type="evidence" value="ECO:0007669"/>
    <property type="project" value="InterPro"/>
</dbReference>
<dbReference type="PROSITE" id="PS50111">
    <property type="entry name" value="CHEMOTAXIS_TRANSDUC_2"/>
    <property type="match status" value="1"/>
</dbReference>
<dbReference type="PANTHER" id="PTHR43531">
    <property type="entry name" value="PROTEIN ICFG"/>
    <property type="match status" value="1"/>
</dbReference>
<sequence>MTLNLRGKILLPTIIVVVVGLALSGFLNYRSSKAALETTINGQLTELTRGLAGQFEGWIDGLIHDIEICSQRDVMRRALQAEGEDQQLATLDAGKDLETMLKEYGGYEGFHVAGIDGRVVASSDPAAVGKLDISQRDYFKQSLAGKTIVSEVLRSKVTNNPIFVIAVPVHDGTRVAGVIIGVLDLLQFTDQYIKPVKIGQRGYVYVLDGQGRFIAHPNGSNILNVNVAGYDWGQEVLGKKRGFTFYQWEGIDKLLAYDQVPSTGWIVAACAENHDVFSAIDGIRNQSILVALILLGVLIGVVFLIVRPIVNAVRLGAHFAETISLGDLSERLHLARQDEIGQLGQALDTMADSLQEKARLADQIAQGNLAVEVSLASDKDQLGKALQGMTANLNEVLGEVNVAGEYIASCAAQVSDSSQSLSQSATEAAASMEEITASMTEMASQTRLNAENAEQANELSKEAHGGATQGAELMEKMLAAIWDINASSEDISKIIKVIDEIAFQTNLLALNAAVEAARAGQHGKGFAVVAEEVRTLAARSAKAAKETAELIENSVAKTRNGTELADKTSASLQTIVDGATKVSDLVAEISMASNEQAQGFNQVNMGLGQIDGVTQQNTANAEESAAAAQELTGQAERLQHVLARFTLASAQASRRSAAGQKDISIEAQQKLALPPA</sequence>
<dbReference type="Pfam" id="PF00015">
    <property type="entry name" value="MCPsignal"/>
    <property type="match status" value="1"/>
</dbReference>
<gene>
    <name evidence="13" type="primary">mcp36H-2</name>
    <name evidence="13" type="ordered locus">Pcar_0545</name>
</gene>
<dbReference type="InterPro" id="IPR029151">
    <property type="entry name" value="Sensor-like_sf"/>
</dbReference>
<dbReference type="GO" id="GO:0005886">
    <property type="term" value="C:plasma membrane"/>
    <property type="evidence" value="ECO:0007669"/>
    <property type="project" value="UniProtKB-SubCell"/>
</dbReference>
<dbReference type="InterPro" id="IPR004089">
    <property type="entry name" value="MCPsignal_dom"/>
</dbReference>
<evidence type="ECO:0000313" key="13">
    <source>
        <dbReference type="EMBL" id="ABA87805.1"/>
    </source>
</evidence>
<reference evidence="14" key="1">
    <citation type="submission" date="2005-10" db="EMBL/GenBank/DDBJ databases">
        <title>Complete sequence of Pelobacter carbinolicus DSM 2380.</title>
        <authorList>
            <person name="Copeland A."/>
            <person name="Lucas S."/>
            <person name="Lapidus A."/>
            <person name="Barry K."/>
            <person name="Detter J.C."/>
            <person name="Glavina T."/>
            <person name="Hammon N."/>
            <person name="Israni S."/>
            <person name="Pitluck S."/>
            <person name="Chertkov O."/>
            <person name="Schmutz J."/>
            <person name="Larimer F."/>
            <person name="Land M."/>
            <person name="Kyrpides N."/>
            <person name="Ivanova N."/>
            <person name="Richardson P."/>
        </authorList>
    </citation>
    <scope>NUCLEOTIDE SEQUENCE [LARGE SCALE GENOMIC DNA]</scope>
    <source>
        <strain evidence="14">DSM 2380 / NBRC 103641 / GraBd1</strain>
    </source>
</reference>
<dbReference type="GO" id="GO:0006935">
    <property type="term" value="P:chemotaxis"/>
    <property type="evidence" value="ECO:0007669"/>
    <property type="project" value="UniProtKB-KW"/>
</dbReference>
<dbReference type="InterPro" id="IPR051310">
    <property type="entry name" value="MCP_chemotaxis"/>
</dbReference>
<dbReference type="CDD" id="cd12912">
    <property type="entry name" value="PDC2_MCP_like"/>
    <property type="match status" value="1"/>
</dbReference>
<dbReference type="CDD" id="cd11386">
    <property type="entry name" value="MCP_signal"/>
    <property type="match status" value="1"/>
</dbReference>
<dbReference type="EMBL" id="CP000142">
    <property type="protein sequence ID" value="ABA87805.1"/>
    <property type="molecule type" value="Genomic_DNA"/>
</dbReference>
<dbReference type="Pfam" id="PF00672">
    <property type="entry name" value="HAMP"/>
    <property type="match status" value="1"/>
</dbReference>
<keyword evidence="5 10" id="KW-1133">Transmembrane helix</keyword>
<name>Q3A742_SYNC1</name>
<evidence type="ECO:0000256" key="7">
    <source>
        <dbReference type="ARBA" id="ARBA00029447"/>
    </source>
</evidence>
<evidence type="ECO:0000259" key="12">
    <source>
        <dbReference type="PROSITE" id="PS50885"/>
    </source>
</evidence>
<dbReference type="Proteomes" id="UP000002534">
    <property type="component" value="Chromosome"/>
</dbReference>
<accession>Q3A742</accession>
<dbReference type="FunFam" id="1.10.287.950:FF:000001">
    <property type="entry name" value="Methyl-accepting chemotaxis sensory transducer"/>
    <property type="match status" value="1"/>
</dbReference>
<dbReference type="PRINTS" id="PR00260">
    <property type="entry name" value="CHEMTRNSDUCR"/>
</dbReference>
<dbReference type="AlphaFoldDB" id="Q3A742"/>
<dbReference type="PANTHER" id="PTHR43531:SF11">
    <property type="entry name" value="METHYL-ACCEPTING CHEMOTAXIS PROTEIN 3"/>
    <property type="match status" value="1"/>
</dbReference>
<evidence type="ECO:0000256" key="9">
    <source>
        <dbReference type="SAM" id="MobiDB-lite"/>
    </source>
</evidence>
<dbReference type="SMART" id="SM00304">
    <property type="entry name" value="HAMP"/>
    <property type="match status" value="1"/>
</dbReference>
<feature type="transmembrane region" description="Helical" evidence="10">
    <location>
        <begin position="288"/>
        <end position="306"/>
    </location>
</feature>
<dbReference type="STRING" id="338963.Pcar_0545"/>
<dbReference type="InterPro" id="IPR033479">
    <property type="entry name" value="dCache_1"/>
</dbReference>